<reference evidence="1 2" key="1">
    <citation type="journal article" date="2016" name="Mol. Biol. Evol.">
        <title>Genome-Wide Survey of Gut Fungi (Harpellales) Reveals the First Horizontally Transferred Ubiquitin Gene from a Mosquito Host.</title>
        <authorList>
            <person name="Wang Y."/>
            <person name="White M.M."/>
            <person name="Kvist S."/>
            <person name="Moncalvo J.M."/>
        </authorList>
    </citation>
    <scope>NUCLEOTIDE SEQUENCE [LARGE SCALE GENOMIC DNA]</scope>
    <source>
        <strain evidence="1 2">ALG-7-W6</strain>
    </source>
</reference>
<dbReference type="Proteomes" id="UP000187455">
    <property type="component" value="Unassembled WGS sequence"/>
</dbReference>
<evidence type="ECO:0000313" key="2">
    <source>
        <dbReference type="Proteomes" id="UP000187455"/>
    </source>
</evidence>
<keyword evidence="2" id="KW-1185">Reference proteome</keyword>
<sequence>MKKTKSRIEKTIVLTTISSLLDYRLRTYGKRVQSTNRKTPPPFCAKQSVLPVSRYYSSGIDVLLFAVTCLH</sequence>
<gene>
    <name evidence="1" type="ORF">AYI68_g3321</name>
</gene>
<accession>A0A1R0H092</accession>
<dbReference type="AlphaFoldDB" id="A0A1R0H092"/>
<proteinExistence type="predicted"/>
<dbReference type="EMBL" id="LSSL01001422">
    <property type="protein sequence ID" value="OLY82557.1"/>
    <property type="molecule type" value="Genomic_DNA"/>
</dbReference>
<evidence type="ECO:0000313" key="1">
    <source>
        <dbReference type="EMBL" id="OLY82557.1"/>
    </source>
</evidence>
<name>A0A1R0H092_9FUNG</name>
<organism evidence="1 2">
    <name type="scientific">Smittium mucronatum</name>
    <dbReference type="NCBI Taxonomy" id="133383"/>
    <lineage>
        <taxon>Eukaryota</taxon>
        <taxon>Fungi</taxon>
        <taxon>Fungi incertae sedis</taxon>
        <taxon>Zoopagomycota</taxon>
        <taxon>Kickxellomycotina</taxon>
        <taxon>Harpellomycetes</taxon>
        <taxon>Harpellales</taxon>
        <taxon>Legeriomycetaceae</taxon>
        <taxon>Smittium</taxon>
    </lineage>
</organism>
<protein>
    <submittedName>
        <fullName evidence="1">Uncharacterized protein</fullName>
    </submittedName>
</protein>
<comment type="caution">
    <text evidence="1">The sequence shown here is derived from an EMBL/GenBank/DDBJ whole genome shotgun (WGS) entry which is preliminary data.</text>
</comment>